<sequence>MRLQNLTNVVDHPSGPCSSTSSASRFMDSIYVMVRTKCDRKRRGARVPCAVAVKLPRSCGRLRFYIRIQWEYPDVSDSKAPIVRGRKLYMSIRQQNASRHVFLASETMTVFNGRNERRCSAVCEVRCPYVDLRAVTADRRQTGARLCAYAAYAPRATLPLRRIDVPSYGVADRGRVGNCERVRPRLSSMCMQRSDCSKKVGLMRGRESRRSVRYAGESVYRAYVALYVKYAKCIATPPRL</sequence>
<gene>
    <name evidence="2" type="ORF">EVAR_23816_1</name>
</gene>
<dbReference type="EMBL" id="BGZK01000366">
    <property type="protein sequence ID" value="GBP39465.1"/>
    <property type="molecule type" value="Genomic_DNA"/>
</dbReference>
<dbReference type="AlphaFoldDB" id="A0A4C1VNW6"/>
<accession>A0A4C1VNW6</accession>
<keyword evidence="3" id="KW-1185">Reference proteome</keyword>
<proteinExistence type="predicted"/>
<dbReference type="Proteomes" id="UP000299102">
    <property type="component" value="Unassembled WGS sequence"/>
</dbReference>
<comment type="caution">
    <text evidence="2">The sequence shown here is derived from an EMBL/GenBank/DDBJ whole genome shotgun (WGS) entry which is preliminary data.</text>
</comment>
<protein>
    <submittedName>
        <fullName evidence="2">Uncharacterized protein</fullName>
    </submittedName>
</protein>
<organism evidence="2 3">
    <name type="scientific">Eumeta variegata</name>
    <name type="common">Bagworm moth</name>
    <name type="synonym">Eumeta japonica</name>
    <dbReference type="NCBI Taxonomy" id="151549"/>
    <lineage>
        <taxon>Eukaryota</taxon>
        <taxon>Metazoa</taxon>
        <taxon>Ecdysozoa</taxon>
        <taxon>Arthropoda</taxon>
        <taxon>Hexapoda</taxon>
        <taxon>Insecta</taxon>
        <taxon>Pterygota</taxon>
        <taxon>Neoptera</taxon>
        <taxon>Endopterygota</taxon>
        <taxon>Lepidoptera</taxon>
        <taxon>Glossata</taxon>
        <taxon>Ditrysia</taxon>
        <taxon>Tineoidea</taxon>
        <taxon>Psychidae</taxon>
        <taxon>Oiketicinae</taxon>
        <taxon>Eumeta</taxon>
    </lineage>
</organism>
<evidence type="ECO:0000313" key="3">
    <source>
        <dbReference type="Proteomes" id="UP000299102"/>
    </source>
</evidence>
<reference evidence="2 3" key="1">
    <citation type="journal article" date="2019" name="Commun. Biol.">
        <title>The bagworm genome reveals a unique fibroin gene that provides high tensile strength.</title>
        <authorList>
            <person name="Kono N."/>
            <person name="Nakamura H."/>
            <person name="Ohtoshi R."/>
            <person name="Tomita M."/>
            <person name="Numata K."/>
            <person name="Arakawa K."/>
        </authorList>
    </citation>
    <scope>NUCLEOTIDE SEQUENCE [LARGE SCALE GENOMIC DNA]</scope>
</reference>
<evidence type="ECO:0000256" key="1">
    <source>
        <dbReference type="SAM" id="MobiDB-lite"/>
    </source>
</evidence>
<feature type="region of interest" description="Disordered" evidence="1">
    <location>
        <begin position="1"/>
        <end position="21"/>
    </location>
</feature>
<evidence type="ECO:0000313" key="2">
    <source>
        <dbReference type="EMBL" id="GBP39465.1"/>
    </source>
</evidence>
<name>A0A4C1VNW6_EUMVA</name>